<evidence type="ECO:0000256" key="6">
    <source>
        <dbReference type="SAM" id="MobiDB-lite"/>
    </source>
</evidence>
<evidence type="ECO:0000256" key="1">
    <source>
        <dbReference type="ARBA" id="ARBA00004141"/>
    </source>
</evidence>
<dbReference type="Proteomes" id="UP000696280">
    <property type="component" value="Unassembled WGS sequence"/>
</dbReference>
<dbReference type="InterPro" id="IPR049326">
    <property type="entry name" value="Rhodopsin_dom_fungi"/>
</dbReference>
<sequence>MAVPNWSSPKGHHWTFTVISLLLVVFRLSIRLKTAGRIWLDDILIILAWLMVLGSTTLYQVEATNLYNHFPLVTGALPATPYNLKNEVSLLYAELAEFVLAYTTLLLVKLSILWFFRRLFLTPQQSAWLKSWWWFVTGWVFASWAACIATIPYNCLIKPIPYILNLCAVPEGITYVWINLQLSCATDIVADVFLIAIPVAALWNIRIQPRKKLMLVGILSLAMLTMICAILRIGVMPNKQASADISWLCLWAHVEITFAVLVSSLTSFRQLFTKPEPTTRHQNNKRSEWHGLEDTPNPKSNSSTPRSWIGLNNNIPTMVTTNSSTVVNSLQTKHSGVSQENITHRWYWMKKGDGATTDNLFKSIVLIELNSRVMELGTMLLEKGTRISV</sequence>
<evidence type="ECO:0000313" key="9">
    <source>
        <dbReference type="EMBL" id="CAG8960055.1"/>
    </source>
</evidence>
<evidence type="ECO:0000256" key="7">
    <source>
        <dbReference type="SAM" id="Phobius"/>
    </source>
</evidence>
<feature type="transmembrane region" description="Helical" evidence="7">
    <location>
        <begin position="12"/>
        <end position="30"/>
    </location>
</feature>
<protein>
    <recommendedName>
        <fullName evidence="8">Rhodopsin domain-containing protein</fullName>
    </recommendedName>
</protein>
<comment type="subcellular location">
    <subcellularLocation>
        <location evidence="1">Membrane</location>
        <topology evidence="1">Multi-pass membrane protein</topology>
    </subcellularLocation>
</comment>
<feature type="transmembrane region" description="Helical" evidence="7">
    <location>
        <begin position="213"/>
        <end position="233"/>
    </location>
</feature>
<dbReference type="PANTHER" id="PTHR33048">
    <property type="entry name" value="PTH11-LIKE INTEGRAL MEMBRANE PROTEIN (AFU_ORTHOLOGUE AFUA_5G11245)"/>
    <property type="match status" value="1"/>
</dbReference>
<dbReference type="OrthoDB" id="444631at2759"/>
<feature type="transmembrane region" description="Helical" evidence="7">
    <location>
        <begin position="99"/>
        <end position="120"/>
    </location>
</feature>
<feature type="transmembrane region" description="Helical" evidence="7">
    <location>
        <begin position="42"/>
        <end position="61"/>
    </location>
</feature>
<feature type="transmembrane region" description="Helical" evidence="7">
    <location>
        <begin position="132"/>
        <end position="153"/>
    </location>
</feature>
<feature type="domain" description="Rhodopsin" evidence="8">
    <location>
        <begin position="27"/>
        <end position="273"/>
    </location>
</feature>
<feature type="transmembrane region" description="Helical" evidence="7">
    <location>
        <begin position="245"/>
        <end position="265"/>
    </location>
</feature>
<feature type="transmembrane region" description="Helical" evidence="7">
    <location>
        <begin position="173"/>
        <end position="201"/>
    </location>
</feature>
<reference evidence="9" key="1">
    <citation type="submission" date="2021-07" db="EMBL/GenBank/DDBJ databases">
        <authorList>
            <person name="Durling M."/>
        </authorList>
    </citation>
    <scope>NUCLEOTIDE SEQUENCE</scope>
</reference>
<evidence type="ECO:0000256" key="4">
    <source>
        <dbReference type="ARBA" id="ARBA00023136"/>
    </source>
</evidence>
<evidence type="ECO:0000259" key="8">
    <source>
        <dbReference type="Pfam" id="PF20684"/>
    </source>
</evidence>
<keyword evidence="10" id="KW-1185">Reference proteome</keyword>
<dbReference type="AlphaFoldDB" id="A0A9N9L4B5"/>
<dbReference type="GO" id="GO:0016020">
    <property type="term" value="C:membrane"/>
    <property type="evidence" value="ECO:0007669"/>
    <property type="project" value="UniProtKB-SubCell"/>
</dbReference>
<evidence type="ECO:0000256" key="2">
    <source>
        <dbReference type="ARBA" id="ARBA00022692"/>
    </source>
</evidence>
<evidence type="ECO:0000256" key="3">
    <source>
        <dbReference type="ARBA" id="ARBA00022989"/>
    </source>
</evidence>
<keyword evidence="2 7" id="KW-0812">Transmembrane</keyword>
<name>A0A9N9L4B5_9HELO</name>
<evidence type="ECO:0000313" key="10">
    <source>
        <dbReference type="Proteomes" id="UP000696280"/>
    </source>
</evidence>
<accession>A0A9N9L4B5</accession>
<evidence type="ECO:0000256" key="5">
    <source>
        <dbReference type="ARBA" id="ARBA00038359"/>
    </source>
</evidence>
<dbReference type="Pfam" id="PF20684">
    <property type="entry name" value="Fung_rhodopsin"/>
    <property type="match status" value="1"/>
</dbReference>
<organism evidence="9 10">
    <name type="scientific">Hymenoscyphus fraxineus</name>
    <dbReference type="NCBI Taxonomy" id="746836"/>
    <lineage>
        <taxon>Eukaryota</taxon>
        <taxon>Fungi</taxon>
        <taxon>Dikarya</taxon>
        <taxon>Ascomycota</taxon>
        <taxon>Pezizomycotina</taxon>
        <taxon>Leotiomycetes</taxon>
        <taxon>Helotiales</taxon>
        <taxon>Helotiaceae</taxon>
        <taxon>Hymenoscyphus</taxon>
    </lineage>
</organism>
<proteinExistence type="inferred from homology"/>
<gene>
    <name evidence="9" type="ORF">HYFRA_00010533</name>
</gene>
<comment type="similarity">
    <text evidence="5">Belongs to the SAT4 family.</text>
</comment>
<dbReference type="EMBL" id="CAJVRL010000096">
    <property type="protein sequence ID" value="CAG8960055.1"/>
    <property type="molecule type" value="Genomic_DNA"/>
</dbReference>
<keyword evidence="4 7" id="KW-0472">Membrane</keyword>
<dbReference type="PANTHER" id="PTHR33048:SF47">
    <property type="entry name" value="INTEGRAL MEMBRANE PROTEIN-RELATED"/>
    <property type="match status" value="1"/>
</dbReference>
<comment type="caution">
    <text evidence="9">The sequence shown here is derived from an EMBL/GenBank/DDBJ whole genome shotgun (WGS) entry which is preliminary data.</text>
</comment>
<keyword evidence="3 7" id="KW-1133">Transmembrane helix</keyword>
<feature type="compositionally biased region" description="Polar residues" evidence="6">
    <location>
        <begin position="297"/>
        <end position="307"/>
    </location>
</feature>
<feature type="region of interest" description="Disordered" evidence="6">
    <location>
        <begin position="276"/>
        <end position="307"/>
    </location>
</feature>
<dbReference type="InterPro" id="IPR052337">
    <property type="entry name" value="SAT4-like"/>
</dbReference>